<name>A0A378QHL7_MORLA</name>
<dbReference type="AlphaFoldDB" id="A0A378QHL7"/>
<evidence type="ECO:0000313" key="2">
    <source>
        <dbReference type="Proteomes" id="UP000254107"/>
    </source>
</evidence>
<gene>
    <name evidence="1" type="ORF">NCTC7911_00166</name>
</gene>
<reference evidence="1 2" key="1">
    <citation type="submission" date="2018-06" db="EMBL/GenBank/DDBJ databases">
        <authorList>
            <consortium name="Pathogen Informatics"/>
            <person name="Doyle S."/>
        </authorList>
    </citation>
    <scope>NUCLEOTIDE SEQUENCE [LARGE SCALE GENOMIC DNA]</scope>
    <source>
        <strain evidence="1 2">NCTC7911</strain>
    </source>
</reference>
<dbReference type="Proteomes" id="UP000254107">
    <property type="component" value="Unassembled WGS sequence"/>
</dbReference>
<accession>A0A378QHL7</accession>
<evidence type="ECO:0000313" key="1">
    <source>
        <dbReference type="EMBL" id="STY98803.1"/>
    </source>
</evidence>
<organism evidence="1 2">
    <name type="scientific">Moraxella lacunata</name>
    <dbReference type="NCBI Taxonomy" id="477"/>
    <lineage>
        <taxon>Bacteria</taxon>
        <taxon>Pseudomonadati</taxon>
        <taxon>Pseudomonadota</taxon>
        <taxon>Gammaproteobacteria</taxon>
        <taxon>Moraxellales</taxon>
        <taxon>Moraxellaceae</taxon>
        <taxon>Moraxella</taxon>
    </lineage>
</organism>
<protein>
    <submittedName>
        <fullName evidence="1">Uncharacterized protein</fullName>
    </submittedName>
</protein>
<sequence length="32" mass="4006">MNFEKLSDIIKYYQTYHLTKYKYTYRLALPSI</sequence>
<proteinExistence type="predicted"/>
<dbReference type="EMBL" id="UGQC01000001">
    <property type="protein sequence ID" value="STY98803.1"/>
    <property type="molecule type" value="Genomic_DNA"/>
</dbReference>
<keyword evidence="2" id="KW-1185">Reference proteome</keyword>